<sequence>MTKKPLLDEEEEENVSKDNEIINIVDKEAIEALTNTLFLRISNERQSQFTKNPISSKEKNKVLESALLGNIQEDDFKDALWRIMGMRMRFEPLSFLNFSISTS</sequence>
<keyword evidence="1" id="KW-1185">Reference proteome</keyword>
<dbReference type="WBParaSite" id="Hba_05375">
    <property type="protein sequence ID" value="Hba_05375"/>
    <property type="gene ID" value="Hba_05375"/>
</dbReference>
<evidence type="ECO:0000313" key="1">
    <source>
        <dbReference type="Proteomes" id="UP000095283"/>
    </source>
</evidence>
<reference evidence="2" key="1">
    <citation type="submission" date="2016-11" db="UniProtKB">
        <authorList>
            <consortium name="WormBaseParasite"/>
        </authorList>
    </citation>
    <scope>IDENTIFICATION</scope>
</reference>
<accession>A0A1I7WK20</accession>
<proteinExistence type="predicted"/>
<name>A0A1I7WK20_HETBA</name>
<dbReference type="Proteomes" id="UP000095283">
    <property type="component" value="Unplaced"/>
</dbReference>
<dbReference type="AlphaFoldDB" id="A0A1I7WK20"/>
<protein>
    <submittedName>
        <fullName evidence="2">Uncharacterized protein</fullName>
    </submittedName>
</protein>
<organism evidence="1 2">
    <name type="scientific">Heterorhabditis bacteriophora</name>
    <name type="common">Entomopathogenic nematode worm</name>
    <dbReference type="NCBI Taxonomy" id="37862"/>
    <lineage>
        <taxon>Eukaryota</taxon>
        <taxon>Metazoa</taxon>
        <taxon>Ecdysozoa</taxon>
        <taxon>Nematoda</taxon>
        <taxon>Chromadorea</taxon>
        <taxon>Rhabditida</taxon>
        <taxon>Rhabditina</taxon>
        <taxon>Rhabditomorpha</taxon>
        <taxon>Strongyloidea</taxon>
        <taxon>Heterorhabditidae</taxon>
        <taxon>Heterorhabditis</taxon>
    </lineage>
</organism>
<evidence type="ECO:0000313" key="2">
    <source>
        <dbReference type="WBParaSite" id="Hba_05375"/>
    </source>
</evidence>